<dbReference type="EMBL" id="UFQS01000016">
    <property type="protein sequence ID" value="SSW97430.1"/>
    <property type="molecule type" value="Genomic_DNA"/>
</dbReference>
<dbReference type="SUPFAM" id="SSF47473">
    <property type="entry name" value="EF-hand"/>
    <property type="match status" value="1"/>
</dbReference>
<dbReference type="InterPro" id="IPR011992">
    <property type="entry name" value="EF-hand-dom_pair"/>
</dbReference>
<reference evidence="2" key="2">
    <citation type="submission" date="2018-07" db="EMBL/GenBank/DDBJ databases">
        <authorList>
            <person name="Quirk P.G."/>
            <person name="Krulwich T.A."/>
        </authorList>
    </citation>
    <scope>NUCLEOTIDE SEQUENCE</scope>
</reference>
<name>A0A336LIX5_CULSO</name>
<gene>
    <name evidence="2" type="primary">CSON003669</name>
</gene>
<dbReference type="AlphaFoldDB" id="A0A336LIX5"/>
<evidence type="ECO:0000313" key="1">
    <source>
        <dbReference type="EMBL" id="SSW97430.1"/>
    </source>
</evidence>
<evidence type="ECO:0000313" key="2">
    <source>
        <dbReference type="EMBL" id="SSX17816.1"/>
    </source>
</evidence>
<reference evidence="1" key="1">
    <citation type="submission" date="2018-04" db="EMBL/GenBank/DDBJ databases">
        <authorList>
            <person name="Go L.Y."/>
            <person name="Mitchell J.A."/>
        </authorList>
    </citation>
    <scope>NUCLEOTIDE SEQUENCE</scope>
    <source>
        <tissue evidence="1">Whole organism</tissue>
    </source>
</reference>
<accession>A0A336LIX5</accession>
<dbReference type="Gene3D" id="1.10.238.10">
    <property type="entry name" value="EF-hand"/>
    <property type="match status" value="1"/>
</dbReference>
<dbReference type="OMA" id="WPDFLQT"/>
<dbReference type="VEuPathDB" id="VectorBase:CSON003669"/>
<organism evidence="2">
    <name type="scientific">Culicoides sonorensis</name>
    <name type="common">Biting midge</name>
    <dbReference type="NCBI Taxonomy" id="179676"/>
    <lineage>
        <taxon>Eukaryota</taxon>
        <taxon>Metazoa</taxon>
        <taxon>Ecdysozoa</taxon>
        <taxon>Arthropoda</taxon>
        <taxon>Hexapoda</taxon>
        <taxon>Insecta</taxon>
        <taxon>Pterygota</taxon>
        <taxon>Neoptera</taxon>
        <taxon>Endopterygota</taxon>
        <taxon>Diptera</taxon>
        <taxon>Nematocera</taxon>
        <taxon>Chironomoidea</taxon>
        <taxon>Ceratopogonidae</taxon>
        <taxon>Ceratopogoninae</taxon>
        <taxon>Culicoides</taxon>
        <taxon>Monoculicoides</taxon>
    </lineage>
</organism>
<protein>
    <submittedName>
        <fullName evidence="2">CSON003669 protein</fullName>
    </submittedName>
</protein>
<proteinExistence type="predicted"/>
<sequence length="149" mass="16918">MWPVFDRCSSSRIENSSQQETLEHISTIAGSVAESLGSISHGAEEPIYDTDHTDLNSDYDEAELRKELLKDKLRILFDSIDPEGFGEIPVDDFISALKTPELQDKVPFNKQELLYERAMKAKKGPGTVSFQDFVEVVSNLFIELFHYTE</sequence>
<dbReference type="EMBL" id="UFQT01000016">
    <property type="protein sequence ID" value="SSX17816.1"/>
    <property type="molecule type" value="Genomic_DNA"/>
</dbReference>